<accession>X1VWX3</accession>
<proteinExistence type="predicted"/>
<comment type="caution">
    <text evidence="1">The sequence shown here is derived from an EMBL/GenBank/DDBJ whole genome shotgun (WGS) entry which is preliminary data.</text>
</comment>
<evidence type="ECO:0000313" key="1">
    <source>
        <dbReference type="EMBL" id="GAJ15870.1"/>
    </source>
</evidence>
<name>X1VWX3_9ZZZZ</name>
<sequence>SGNLQDKLRGVGWLPRPGVLSEARVTKRRLRAAEKSAAVLC</sequence>
<gene>
    <name evidence="1" type="ORF">S12H4_46448</name>
</gene>
<dbReference type="AlphaFoldDB" id="X1VWX3"/>
<reference evidence="1" key="1">
    <citation type="journal article" date="2014" name="Front. Microbiol.">
        <title>High frequency of phylogenetically diverse reductive dehalogenase-homologous genes in deep subseafloor sedimentary metagenomes.</title>
        <authorList>
            <person name="Kawai M."/>
            <person name="Futagami T."/>
            <person name="Toyoda A."/>
            <person name="Takaki Y."/>
            <person name="Nishi S."/>
            <person name="Hori S."/>
            <person name="Arai W."/>
            <person name="Tsubouchi T."/>
            <person name="Morono Y."/>
            <person name="Uchiyama I."/>
            <person name="Ito T."/>
            <person name="Fujiyama A."/>
            <person name="Inagaki F."/>
            <person name="Takami H."/>
        </authorList>
    </citation>
    <scope>NUCLEOTIDE SEQUENCE</scope>
    <source>
        <strain evidence="1">Expedition CK06-06</strain>
    </source>
</reference>
<dbReference type="EMBL" id="BARW01028822">
    <property type="protein sequence ID" value="GAJ15870.1"/>
    <property type="molecule type" value="Genomic_DNA"/>
</dbReference>
<feature type="non-terminal residue" evidence="1">
    <location>
        <position position="1"/>
    </location>
</feature>
<organism evidence="1">
    <name type="scientific">marine sediment metagenome</name>
    <dbReference type="NCBI Taxonomy" id="412755"/>
    <lineage>
        <taxon>unclassified sequences</taxon>
        <taxon>metagenomes</taxon>
        <taxon>ecological metagenomes</taxon>
    </lineage>
</organism>
<protein>
    <submittedName>
        <fullName evidence="1">Uncharacterized protein</fullName>
    </submittedName>
</protein>